<dbReference type="GO" id="GO:0005886">
    <property type="term" value="C:plasma membrane"/>
    <property type="evidence" value="ECO:0007669"/>
    <property type="project" value="TreeGrafter"/>
</dbReference>
<dbReference type="Pfam" id="PF02771">
    <property type="entry name" value="Acyl-CoA_dh_N"/>
    <property type="match status" value="1"/>
</dbReference>
<feature type="domain" description="Acyl-CoA oxidase/dehydrogenase middle" evidence="8">
    <location>
        <begin position="103"/>
        <end position="196"/>
    </location>
</feature>
<keyword evidence="3 6" id="KW-0285">Flavoprotein</keyword>
<evidence type="ECO:0000256" key="4">
    <source>
        <dbReference type="ARBA" id="ARBA00022827"/>
    </source>
</evidence>
<evidence type="ECO:0000313" key="11">
    <source>
        <dbReference type="Proteomes" id="UP000472676"/>
    </source>
</evidence>
<dbReference type="Gene3D" id="1.10.540.10">
    <property type="entry name" value="Acyl-CoA dehydrogenase/oxidase, N-terminal domain"/>
    <property type="match status" value="1"/>
</dbReference>
<dbReference type="Gene3D" id="1.20.140.10">
    <property type="entry name" value="Butyryl-CoA Dehydrogenase, subunit A, domain 3"/>
    <property type="match status" value="1"/>
</dbReference>
<evidence type="ECO:0000259" key="9">
    <source>
        <dbReference type="Pfam" id="PF02771"/>
    </source>
</evidence>
<dbReference type="InterPro" id="IPR037069">
    <property type="entry name" value="AcylCoA_DH/ox_N_sf"/>
</dbReference>
<comment type="similarity">
    <text evidence="2 6">Belongs to the acyl-CoA dehydrogenase family.</text>
</comment>
<dbReference type="FunFam" id="2.40.110.10:FF:000011">
    <property type="entry name" value="Acyl-CoA dehydrogenase FadE34"/>
    <property type="match status" value="1"/>
</dbReference>
<comment type="cofactor">
    <cofactor evidence="1 6">
        <name>FAD</name>
        <dbReference type="ChEBI" id="CHEBI:57692"/>
    </cofactor>
</comment>
<evidence type="ECO:0000256" key="2">
    <source>
        <dbReference type="ARBA" id="ARBA00009347"/>
    </source>
</evidence>
<keyword evidence="5 6" id="KW-0560">Oxidoreductase</keyword>
<dbReference type="InterPro" id="IPR052161">
    <property type="entry name" value="Mycobact_Acyl-CoA_DH"/>
</dbReference>
<keyword evidence="4 6" id="KW-0274">FAD</keyword>
<protein>
    <submittedName>
        <fullName evidence="10">Acyl-CoA dehydrogenase</fullName>
    </submittedName>
</protein>
<evidence type="ECO:0000256" key="1">
    <source>
        <dbReference type="ARBA" id="ARBA00001974"/>
    </source>
</evidence>
<dbReference type="PANTHER" id="PTHR43292:SF3">
    <property type="entry name" value="ACYL-COA DEHYDROGENASE FADE29"/>
    <property type="match status" value="1"/>
</dbReference>
<dbReference type="EMBL" id="JAAMOW010000003">
    <property type="protein sequence ID" value="NGY04319.1"/>
    <property type="molecule type" value="Genomic_DNA"/>
</dbReference>
<organism evidence="10 11">
    <name type="scientific">Solimonas terrae</name>
    <dbReference type="NCBI Taxonomy" id="1396819"/>
    <lineage>
        <taxon>Bacteria</taxon>
        <taxon>Pseudomonadati</taxon>
        <taxon>Pseudomonadota</taxon>
        <taxon>Gammaproteobacteria</taxon>
        <taxon>Nevskiales</taxon>
        <taxon>Nevskiaceae</taxon>
        <taxon>Solimonas</taxon>
    </lineage>
</organism>
<accession>A0A6M2BQG1</accession>
<dbReference type="InterPro" id="IPR009100">
    <property type="entry name" value="AcylCoA_DH/oxidase_NM_dom_sf"/>
</dbReference>
<dbReference type="Gene3D" id="2.40.110.10">
    <property type="entry name" value="Butyryl-CoA Dehydrogenase, subunit A, domain 2"/>
    <property type="match status" value="1"/>
</dbReference>
<reference evidence="10 11" key="1">
    <citation type="journal article" date="2014" name="Int. J. Syst. Evol. Microbiol.">
        <title>Solimonas terrae sp. nov., isolated from soil.</title>
        <authorList>
            <person name="Kim S.J."/>
            <person name="Moon J.Y."/>
            <person name="Weon H.Y."/>
            <person name="Ahn J.H."/>
            <person name="Chen W.M."/>
            <person name="Kwon S.W."/>
        </authorList>
    </citation>
    <scope>NUCLEOTIDE SEQUENCE [LARGE SCALE GENOMIC DNA]</scope>
    <source>
        <strain evidence="10 11">KIS83-12</strain>
    </source>
</reference>
<proteinExistence type="inferred from homology"/>
<gene>
    <name evidence="10" type="ORF">G7Y85_06055</name>
</gene>
<dbReference type="InterPro" id="IPR036250">
    <property type="entry name" value="AcylCo_DH-like_C"/>
</dbReference>
<feature type="domain" description="Acyl-CoA dehydrogenase/oxidase N-terminal" evidence="9">
    <location>
        <begin position="13"/>
        <end position="99"/>
    </location>
</feature>
<name>A0A6M2BQG1_9GAMM</name>
<evidence type="ECO:0000259" key="8">
    <source>
        <dbReference type="Pfam" id="PF02770"/>
    </source>
</evidence>
<dbReference type="PANTHER" id="PTHR43292">
    <property type="entry name" value="ACYL-COA DEHYDROGENASE"/>
    <property type="match status" value="1"/>
</dbReference>
<feature type="domain" description="Acyl-CoA dehydrogenase/oxidase C-terminal" evidence="7">
    <location>
        <begin position="208"/>
        <end position="362"/>
    </location>
</feature>
<dbReference type="SUPFAM" id="SSF47203">
    <property type="entry name" value="Acyl-CoA dehydrogenase C-terminal domain-like"/>
    <property type="match status" value="1"/>
</dbReference>
<dbReference type="Pfam" id="PF02770">
    <property type="entry name" value="Acyl-CoA_dh_M"/>
    <property type="match status" value="1"/>
</dbReference>
<evidence type="ECO:0000256" key="6">
    <source>
        <dbReference type="RuleBase" id="RU362125"/>
    </source>
</evidence>
<dbReference type="InterPro" id="IPR046373">
    <property type="entry name" value="Acyl-CoA_Oxase/DH_mid-dom_sf"/>
</dbReference>
<evidence type="ECO:0000256" key="3">
    <source>
        <dbReference type="ARBA" id="ARBA00022630"/>
    </source>
</evidence>
<keyword evidence="11" id="KW-1185">Reference proteome</keyword>
<sequence>MPEDEIPWGGSRGRFPNPDTRRWMDAMAARGWTAPTWPRMYGGGGLDATRAAILQQELRRRGARPALFSFGLWMLGPVLLEYGSEAQKQRFLPPIVRGEARWCQGYSEPDAGSDLASLRTKAVDAGDHWRVDGRKIWTSYADEADWIFCLVRTDTGRKHGGISFLLIDMKSPGISTRPIRLISGSSPFCETFFDDVAVPKEHLVGPLNGGWEIARKLLQYERQNVAAAGFGGELKRIEARARQLFGIDAQGRIADAALRERIAHADMYEYATRLTMQRAQREVDAGQASSASSVVKYAAAHANQQHYELMIETLGYEGLGWQGAPYETESLEQTRKWLRSKGNSIEGGTSEINLNVIARRVLGLPGGA</sequence>
<dbReference type="GO" id="GO:0050660">
    <property type="term" value="F:flavin adenine dinucleotide binding"/>
    <property type="evidence" value="ECO:0007669"/>
    <property type="project" value="InterPro"/>
</dbReference>
<comment type="caution">
    <text evidence="10">The sequence shown here is derived from an EMBL/GenBank/DDBJ whole genome shotgun (WGS) entry which is preliminary data.</text>
</comment>
<evidence type="ECO:0000259" key="7">
    <source>
        <dbReference type="Pfam" id="PF00441"/>
    </source>
</evidence>
<evidence type="ECO:0000256" key="5">
    <source>
        <dbReference type="ARBA" id="ARBA00023002"/>
    </source>
</evidence>
<dbReference type="GO" id="GO:0016627">
    <property type="term" value="F:oxidoreductase activity, acting on the CH-CH group of donors"/>
    <property type="evidence" value="ECO:0007669"/>
    <property type="project" value="InterPro"/>
</dbReference>
<dbReference type="InterPro" id="IPR006091">
    <property type="entry name" value="Acyl-CoA_Oxase/DH_mid-dom"/>
</dbReference>
<dbReference type="Pfam" id="PF00441">
    <property type="entry name" value="Acyl-CoA_dh_1"/>
    <property type="match status" value="1"/>
</dbReference>
<dbReference type="InterPro" id="IPR009075">
    <property type="entry name" value="AcylCo_DH/oxidase_C"/>
</dbReference>
<dbReference type="SUPFAM" id="SSF56645">
    <property type="entry name" value="Acyl-CoA dehydrogenase NM domain-like"/>
    <property type="match status" value="1"/>
</dbReference>
<dbReference type="AlphaFoldDB" id="A0A6M2BQG1"/>
<dbReference type="InterPro" id="IPR013786">
    <property type="entry name" value="AcylCoA_DH/ox_N"/>
</dbReference>
<dbReference type="Proteomes" id="UP000472676">
    <property type="component" value="Unassembled WGS sequence"/>
</dbReference>
<evidence type="ECO:0000313" key="10">
    <source>
        <dbReference type="EMBL" id="NGY04319.1"/>
    </source>
</evidence>